<dbReference type="RefSeq" id="WP_170163927.1">
    <property type="nucleotide sequence ID" value="NZ_REFR01000015.1"/>
</dbReference>
<evidence type="ECO:0000259" key="1">
    <source>
        <dbReference type="SMART" id="SM00953"/>
    </source>
</evidence>
<dbReference type="Proteomes" id="UP000271227">
    <property type="component" value="Unassembled WGS sequence"/>
</dbReference>
<dbReference type="SMART" id="SM00953">
    <property type="entry name" value="RES"/>
    <property type="match status" value="1"/>
</dbReference>
<sequence length="199" mass="22395">MTKTSYPEDRVEALLTQIKLPPSYRIFPTRHAKTPLGTAPADSRFCTANSGFKILYASPDFATAFIEVVVRDRFTRTKVREIALKEVTLRSTALISPKPRTKLSLVDLRKDGCTRLGAPTDAVNARNHAAGRALGRDIHDNHKYVDGIVFSSRLTGEDVFAIFDRAAPKLTSRKSERLEEHDELPDVLRRHDIRLIVRS</sequence>
<protein>
    <submittedName>
        <fullName evidence="2">RES domain-containing protein</fullName>
    </submittedName>
</protein>
<feature type="domain" description="RES" evidence="1">
    <location>
        <begin position="35"/>
        <end position="174"/>
    </location>
</feature>
<dbReference type="InterPro" id="IPR014914">
    <property type="entry name" value="RES_dom"/>
</dbReference>
<keyword evidence="3" id="KW-1185">Reference proteome</keyword>
<dbReference type="AlphaFoldDB" id="A0A3M0C547"/>
<reference evidence="2 3" key="1">
    <citation type="submission" date="2018-10" db="EMBL/GenBank/DDBJ databases">
        <title>Genomic Encyclopedia of Archaeal and Bacterial Type Strains, Phase II (KMG-II): from individual species to whole genera.</title>
        <authorList>
            <person name="Goeker M."/>
        </authorList>
    </citation>
    <scope>NUCLEOTIDE SEQUENCE [LARGE SCALE GENOMIC DNA]</scope>
    <source>
        <strain evidence="2 3">DSM 25217</strain>
    </source>
</reference>
<accession>A0A3M0C547</accession>
<gene>
    <name evidence="2" type="ORF">BXY39_3456</name>
</gene>
<dbReference type="InParanoid" id="A0A3M0C547"/>
<organism evidence="2 3">
    <name type="scientific">Eilatimonas milleporae</name>
    <dbReference type="NCBI Taxonomy" id="911205"/>
    <lineage>
        <taxon>Bacteria</taxon>
        <taxon>Pseudomonadati</taxon>
        <taxon>Pseudomonadota</taxon>
        <taxon>Alphaproteobacteria</taxon>
        <taxon>Kordiimonadales</taxon>
        <taxon>Kordiimonadaceae</taxon>
        <taxon>Eilatimonas</taxon>
    </lineage>
</organism>
<evidence type="ECO:0000313" key="3">
    <source>
        <dbReference type="Proteomes" id="UP000271227"/>
    </source>
</evidence>
<evidence type="ECO:0000313" key="2">
    <source>
        <dbReference type="EMBL" id="RMB01946.1"/>
    </source>
</evidence>
<proteinExistence type="predicted"/>
<dbReference type="Pfam" id="PF08808">
    <property type="entry name" value="RES"/>
    <property type="match status" value="1"/>
</dbReference>
<comment type="caution">
    <text evidence="2">The sequence shown here is derived from an EMBL/GenBank/DDBJ whole genome shotgun (WGS) entry which is preliminary data.</text>
</comment>
<name>A0A3M0C547_9PROT</name>
<dbReference type="EMBL" id="REFR01000015">
    <property type="protein sequence ID" value="RMB01946.1"/>
    <property type="molecule type" value="Genomic_DNA"/>
</dbReference>